<dbReference type="Gene3D" id="1.25.10.10">
    <property type="entry name" value="Leucine-rich Repeat Variant"/>
    <property type="match status" value="1"/>
</dbReference>
<organism evidence="1">
    <name type="scientific">marine sediment metagenome</name>
    <dbReference type="NCBI Taxonomy" id="412755"/>
    <lineage>
        <taxon>unclassified sequences</taxon>
        <taxon>metagenomes</taxon>
        <taxon>ecological metagenomes</taxon>
    </lineage>
</organism>
<reference evidence="1" key="1">
    <citation type="journal article" date="2015" name="Nature">
        <title>Complex archaea that bridge the gap between prokaryotes and eukaryotes.</title>
        <authorList>
            <person name="Spang A."/>
            <person name="Saw J.H."/>
            <person name="Jorgensen S.L."/>
            <person name="Zaremba-Niedzwiedzka K."/>
            <person name="Martijn J."/>
            <person name="Lind A.E."/>
            <person name="van Eijk R."/>
            <person name="Schleper C."/>
            <person name="Guy L."/>
            <person name="Ettema T.J."/>
        </authorList>
    </citation>
    <scope>NUCLEOTIDE SEQUENCE</scope>
</reference>
<name>A0A0F9YFV0_9ZZZZ</name>
<dbReference type="InterPro" id="IPR011989">
    <property type="entry name" value="ARM-like"/>
</dbReference>
<sequence>MTDAFKAEELPEDFATKVRALLDAAAASEDRDAKAVRELSGLGAPAVDPLNRALADERQAVRLLAAQALCEIGDERALMPLISFLFVPDRPLPVTATQRQKVGTREVIRTPIARAIPQLREFLFTMARKGHGFCILILAGEADDPAALEMLESEHWGERKAAVGLLRQWGKLTDTQRDKALADPHVAVRHAAVGSRHGELTR</sequence>
<dbReference type="EMBL" id="LAZR01000003">
    <property type="protein sequence ID" value="KKO11057.1"/>
    <property type="molecule type" value="Genomic_DNA"/>
</dbReference>
<protein>
    <recommendedName>
        <fullName evidence="2">HEAT repeat domain-containing protein</fullName>
    </recommendedName>
</protein>
<evidence type="ECO:0008006" key="2">
    <source>
        <dbReference type="Google" id="ProtNLM"/>
    </source>
</evidence>
<dbReference type="AlphaFoldDB" id="A0A0F9YFV0"/>
<accession>A0A0F9YFV0</accession>
<dbReference type="Pfam" id="PF13646">
    <property type="entry name" value="HEAT_2"/>
    <property type="match status" value="1"/>
</dbReference>
<proteinExistence type="predicted"/>
<dbReference type="InterPro" id="IPR016024">
    <property type="entry name" value="ARM-type_fold"/>
</dbReference>
<gene>
    <name evidence="1" type="ORF">LCGC14_0015320</name>
</gene>
<comment type="caution">
    <text evidence="1">The sequence shown here is derived from an EMBL/GenBank/DDBJ whole genome shotgun (WGS) entry which is preliminary data.</text>
</comment>
<dbReference type="SUPFAM" id="SSF48371">
    <property type="entry name" value="ARM repeat"/>
    <property type="match status" value="1"/>
</dbReference>
<evidence type="ECO:0000313" key="1">
    <source>
        <dbReference type="EMBL" id="KKO11057.1"/>
    </source>
</evidence>